<dbReference type="EMBL" id="BROD01000001">
    <property type="protein sequence ID" value="GKX68860.1"/>
    <property type="molecule type" value="Genomic_DNA"/>
</dbReference>
<sequence>MNYYERIQKAINYIEENLEEKITIKEVAREAFMSESNFYRMFLAMVGYSVKEYIRLRRIDEATHDLRCEEMRVIDVAVKYAYDSVDAFSRAFKSATGFLPSSFHNSKHEFNFERIDIMEKNFETQNSKHMEEYPDIKVLKNLDPMKVAYYCYYGENPEDHAFGVIKEWLNKNKIDVNKSGCRIFGYNNPNPSSPGQKEYGYEVCITIDDSLVVEDEKVKTKNLDGGLYAVIGIKRSEDIGLEIMKGWQRFNKWMKGSKYVYGGHQWLEEHLGFSEDGEHIGGVDLYMPIAEKKEFNTAKEFENVDSMYVASYTVTGRNAEERARKYFFDWSKKQNLFDDGVKHRFFAYYNFEKIGHKDFFYTINVTVDKEFITKDENVKLDQFQGGYYATIKSKYKYNIQAWGEFMDWVAKNEEYTFGDYWFFEEYLIDEPGIDLDTDMILHMPVKQK</sequence>
<comment type="caution">
    <text evidence="1">The sequence shown here is derived from an EMBL/GenBank/DDBJ whole genome shotgun (WGS) entry which is preliminary data.</text>
</comment>
<gene>
    <name evidence="1" type="ORF">rsdtw13_41180</name>
</gene>
<keyword evidence="2" id="KW-1185">Reference proteome</keyword>
<accession>A0ACB5RJ43</accession>
<dbReference type="Proteomes" id="UP001058074">
    <property type="component" value="Unassembled WGS sequence"/>
</dbReference>
<name>A0ACB5RJ43_9CLOT</name>
<protein>
    <submittedName>
        <fullName evidence="1">Uncharacterized protein</fullName>
    </submittedName>
</protein>
<organism evidence="1 2">
    <name type="scientific">Inconstantimicrobium mannanitabidum</name>
    <dbReference type="NCBI Taxonomy" id="1604901"/>
    <lineage>
        <taxon>Bacteria</taxon>
        <taxon>Bacillati</taxon>
        <taxon>Bacillota</taxon>
        <taxon>Clostridia</taxon>
        <taxon>Eubacteriales</taxon>
        <taxon>Clostridiaceae</taxon>
        <taxon>Inconstantimicrobium</taxon>
    </lineage>
</organism>
<reference evidence="1" key="1">
    <citation type="journal article" date="2025" name="Int. J. Syst. Evol. Microbiol.">
        <title>Inconstantimicrobium mannanitabidum sp. nov., a novel member of the family Clostridiaceae isolated from anoxic soil under the treatment of reductive soil disinfestation.</title>
        <authorList>
            <person name="Ueki A."/>
            <person name="Tonouchi A."/>
            <person name="Honma S."/>
            <person name="Kaku N."/>
            <person name="Ueki K."/>
        </authorList>
    </citation>
    <scope>NUCLEOTIDE SEQUENCE</scope>
    <source>
        <strain evidence="1">TW13</strain>
    </source>
</reference>
<evidence type="ECO:0000313" key="1">
    <source>
        <dbReference type="EMBL" id="GKX68860.1"/>
    </source>
</evidence>
<proteinExistence type="predicted"/>
<evidence type="ECO:0000313" key="2">
    <source>
        <dbReference type="Proteomes" id="UP001058074"/>
    </source>
</evidence>